<evidence type="ECO:0000313" key="1">
    <source>
        <dbReference type="EMBL" id="KAJ0048873.1"/>
    </source>
</evidence>
<protein>
    <submittedName>
        <fullName evidence="1">Uncharacterized protein</fullName>
    </submittedName>
</protein>
<dbReference type="EMBL" id="CM047737">
    <property type="protein sequence ID" value="KAJ0048873.1"/>
    <property type="molecule type" value="Genomic_DNA"/>
</dbReference>
<evidence type="ECO:0000313" key="2">
    <source>
        <dbReference type="Proteomes" id="UP001163603"/>
    </source>
</evidence>
<name>A0ACC0ZEA4_9ROSI</name>
<sequence>MICDGTPDTSTIFNEHFVDLRPDDHTTLAPKISLHAFADQQSPRTLRLTSQLLHSHLQILIDSDSTHNFIQPCIADYLHLPVDIFVSFLVTVGNGDTIFCLGKCFVQLNLSDHMFDFTLYVLPIYGVDVVLGVDWLHGLGPVTFDYSSMTLSFRQSTQIISLHGTKPTTPAAIAAFALKLALTTTPILHLSDFTTLFILETDASGVALGAVFSQHGHPIAHYNKVFSPQMHSSSTYVKEMTAITASVHKWRHYLLGHEFIIRTNHRALQHLLMQSIQTLDQQCYLQKLLGF</sequence>
<keyword evidence="2" id="KW-1185">Reference proteome</keyword>
<proteinExistence type="predicted"/>
<gene>
    <name evidence="1" type="ORF">Pint_16366</name>
</gene>
<comment type="caution">
    <text evidence="1">The sequence shown here is derived from an EMBL/GenBank/DDBJ whole genome shotgun (WGS) entry which is preliminary data.</text>
</comment>
<reference evidence="2" key="1">
    <citation type="journal article" date="2023" name="G3 (Bethesda)">
        <title>Genome assembly and association tests identify interacting loci associated with vigor, precocity, and sex in interspecific pistachio rootstocks.</title>
        <authorList>
            <person name="Palmer W."/>
            <person name="Jacygrad E."/>
            <person name="Sagayaradj S."/>
            <person name="Cavanaugh K."/>
            <person name="Han R."/>
            <person name="Bertier L."/>
            <person name="Beede B."/>
            <person name="Kafkas S."/>
            <person name="Golino D."/>
            <person name="Preece J."/>
            <person name="Michelmore R."/>
        </authorList>
    </citation>
    <scope>NUCLEOTIDE SEQUENCE [LARGE SCALE GENOMIC DNA]</scope>
</reference>
<accession>A0ACC0ZEA4</accession>
<dbReference type="Proteomes" id="UP001163603">
    <property type="component" value="Chromosome 2"/>
</dbReference>
<organism evidence="1 2">
    <name type="scientific">Pistacia integerrima</name>
    <dbReference type="NCBI Taxonomy" id="434235"/>
    <lineage>
        <taxon>Eukaryota</taxon>
        <taxon>Viridiplantae</taxon>
        <taxon>Streptophyta</taxon>
        <taxon>Embryophyta</taxon>
        <taxon>Tracheophyta</taxon>
        <taxon>Spermatophyta</taxon>
        <taxon>Magnoliopsida</taxon>
        <taxon>eudicotyledons</taxon>
        <taxon>Gunneridae</taxon>
        <taxon>Pentapetalae</taxon>
        <taxon>rosids</taxon>
        <taxon>malvids</taxon>
        <taxon>Sapindales</taxon>
        <taxon>Anacardiaceae</taxon>
        <taxon>Pistacia</taxon>
    </lineage>
</organism>